<keyword evidence="1" id="KW-0663">Pyridoxal phosphate</keyword>
<dbReference type="EMBL" id="JAFHLB010000053">
    <property type="protein sequence ID" value="MBN3580525.1"/>
    <property type="molecule type" value="Genomic_DNA"/>
</dbReference>
<keyword evidence="4" id="KW-1185">Reference proteome</keyword>
<keyword evidence="3" id="KW-0032">Aminotransferase</keyword>
<dbReference type="InterPro" id="IPR015421">
    <property type="entry name" value="PyrdxlP-dep_Trfase_major"/>
</dbReference>
<sequence length="332" mass="37588">MVDLSIGVPECPVKYIDSLSVAIENDGVKCGKYPSSFCKEEAEVIEQIFLKKLGIKNVLDSGLTVHHGGRGALYTVFCVLSRIGLNEIFTSTPYWNGYSSILGSIESNMKISSSECKNKCSAALICMPNNPDGRVDLERLAHLVAVYEYVVIDLVYFNFLSTDEVEKISSILKGRTNYILIFSTSKFCATPNLRVGYSYTPNKFLYEIVTRKQFELSNYPSMLNRQLAIKYLSERKVTRAITSHYHEILDNVRPIITPEGISFSANGMFMWIVCNDCSSDIVVREIFLKCNIKGMAGHDFGESRGSRWLLRADVDYRHLLEQVFLLNKEKQK</sequence>
<feature type="domain" description="Aminotransferase class I/classII large" evidence="2">
    <location>
        <begin position="118"/>
        <end position="217"/>
    </location>
</feature>
<evidence type="ECO:0000313" key="4">
    <source>
        <dbReference type="Proteomes" id="UP000779070"/>
    </source>
</evidence>
<dbReference type="CDD" id="cd00609">
    <property type="entry name" value="AAT_like"/>
    <property type="match status" value="1"/>
</dbReference>
<evidence type="ECO:0000313" key="3">
    <source>
        <dbReference type="EMBL" id="MBN3580525.1"/>
    </source>
</evidence>
<evidence type="ECO:0000259" key="2">
    <source>
        <dbReference type="Pfam" id="PF00155"/>
    </source>
</evidence>
<dbReference type="Proteomes" id="UP000779070">
    <property type="component" value="Unassembled WGS sequence"/>
</dbReference>
<reference evidence="3 4" key="1">
    <citation type="submission" date="2021-02" db="EMBL/GenBank/DDBJ databases">
        <title>Draft Genome Sequences of 5 Vibrio neptunius Strains Isolated From of Bivalve Hatcheries.</title>
        <authorList>
            <person name="Galvis F."/>
            <person name="Barja J.L."/>
            <person name="Lemos M.L."/>
            <person name="Balado M."/>
        </authorList>
    </citation>
    <scope>NUCLEOTIDE SEQUENCE [LARGE SCALE GENOMIC DNA]</scope>
    <source>
        <strain evidence="3 4">PP-145.98</strain>
    </source>
</reference>
<dbReference type="SUPFAM" id="SSF53383">
    <property type="entry name" value="PLP-dependent transferases"/>
    <property type="match status" value="1"/>
</dbReference>
<proteinExistence type="predicted"/>
<organism evidence="3 4">
    <name type="scientific">Vibrio neptunius</name>
    <dbReference type="NCBI Taxonomy" id="170651"/>
    <lineage>
        <taxon>Bacteria</taxon>
        <taxon>Pseudomonadati</taxon>
        <taxon>Pseudomonadota</taxon>
        <taxon>Gammaproteobacteria</taxon>
        <taxon>Vibrionales</taxon>
        <taxon>Vibrionaceae</taxon>
        <taxon>Vibrio</taxon>
    </lineage>
</organism>
<dbReference type="PANTHER" id="PTHR43795:SF20">
    <property type="entry name" value="TRYPTOPHAN AMINOTRANSFERASE-RELATED PROTEIN 3"/>
    <property type="match status" value="1"/>
</dbReference>
<dbReference type="RefSeq" id="WP_206372161.1">
    <property type="nucleotide sequence ID" value="NZ_CAWPTM010000126.1"/>
</dbReference>
<gene>
    <name evidence="3" type="ORF">JYA62_23180</name>
</gene>
<dbReference type="GO" id="GO:0008483">
    <property type="term" value="F:transaminase activity"/>
    <property type="evidence" value="ECO:0007669"/>
    <property type="project" value="UniProtKB-KW"/>
</dbReference>
<keyword evidence="3" id="KW-0808">Transferase</keyword>
<dbReference type="Pfam" id="PF00155">
    <property type="entry name" value="Aminotran_1_2"/>
    <property type="match status" value="1"/>
</dbReference>
<name>A0ABS3A7S8_9VIBR</name>
<comment type="caution">
    <text evidence="3">The sequence shown here is derived from an EMBL/GenBank/DDBJ whole genome shotgun (WGS) entry which is preliminary data.</text>
</comment>
<dbReference type="InterPro" id="IPR004839">
    <property type="entry name" value="Aminotransferase_I/II_large"/>
</dbReference>
<evidence type="ECO:0000256" key="1">
    <source>
        <dbReference type="ARBA" id="ARBA00022898"/>
    </source>
</evidence>
<dbReference type="InterPro" id="IPR015424">
    <property type="entry name" value="PyrdxlP-dep_Trfase"/>
</dbReference>
<dbReference type="InterPro" id="IPR050478">
    <property type="entry name" value="Ethylene_sulfur-biosynth"/>
</dbReference>
<accession>A0ABS3A7S8</accession>
<dbReference type="PANTHER" id="PTHR43795">
    <property type="entry name" value="BIFUNCTIONAL ASPARTATE AMINOTRANSFERASE AND GLUTAMATE/ASPARTATE-PREPHENATE AMINOTRANSFERASE-RELATED"/>
    <property type="match status" value="1"/>
</dbReference>
<dbReference type="Gene3D" id="3.40.640.10">
    <property type="entry name" value="Type I PLP-dependent aspartate aminotransferase-like (Major domain)"/>
    <property type="match status" value="1"/>
</dbReference>
<protein>
    <submittedName>
        <fullName evidence="3">Pyridoxal phosphate-dependent aminotransferase</fullName>
    </submittedName>
</protein>